<sequence>MPRNIPLIIEYIAFLGLICCLLIYNTNVVFLSIVILFVIFETLMEVFKIRLKQKISHIYTAFVTFSSLITNVIYSGFHAAAIFPVFFVGVLLVISQYIYIPKHRKQQQEA</sequence>
<organism evidence="2 3">
    <name type="scientific">Bacillus gaemokensis</name>
    <dbReference type="NCBI Taxonomy" id="574375"/>
    <lineage>
        <taxon>Bacteria</taxon>
        <taxon>Bacillati</taxon>
        <taxon>Bacillota</taxon>
        <taxon>Bacilli</taxon>
        <taxon>Bacillales</taxon>
        <taxon>Bacillaceae</taxon>
        <taxon>Bacillus</taxon>
        <taxon>Bacillus cereus group</taxon>
    </lineage>
</organism>
<proteinExistence type="predicted"/>
<feature type="transmembrane region" description="Helical" evidence="1">
    <location>
        <begin position="56"/>
        <end position="74"/>
    </location>
</feature>
<dbReference type="Proteomes" id="UP000027778">
    <property type="component" value="Unassembled WGS sequence"/>
</dbReference>
<evidence type="ECO:0000256" key="1">
    <source>
        <dbReference type="SAM" id="Phobius"/>
    </source>
</evidence>
<protein>
    <submittedName>
        <fullName evidence="2">Uncharacterized protein</fullName>
    </submittedName>
</protein>
<feature type="transmembrane region" description="Helical" evidence="1">
    <location>
        <begin position="7"/>
        <end position="24"/>
    </location>
</feature>
<comment type="caution">
    <text evidence="2">The sequence shown here is derived from an EMBL/GenBank/DDBJ whole genome shotgun (WGS) entry which is preliminary data.</text>
</comment>
<feature type="transmembrane region" description="Helical" evidence="1">
    <location>
        <begin position="80"/>
        <end position="100"/>
    </location>
</feature>
<keyword evidence="1" id="KW-0812">Transmembrane</keyword>
<reference evidence="2 3" key="1">
    <citation type="submission" date="2014-06" db="EMBL/GenBank/DDBJ databases">
        <title>Draft genome sequence of Bacillus gaemokensis JCM 15801 (MCCC 1A00707).</title>
        <authorList>
            <person name="Lai Q."/>
            <person name="Liu Y."/>
            <person name="Shao Z."/>
        </authorList>
    </citation>
    <scope>NUCLEOTIDE SEQUENCE [LARGE SCALE GENOMIC DNA]</scope>
    <source>
        <strain evidence="2 3">JCM 15801</strain>
    </source>
</reference>
<accession>A0A073KCE0</accession>
<keyword evidence="1" id="KW-0472">Membrane</keyword>
<dbReference type="AlphaFoldDB" id="A0A073KCE0"/>
<keyword evidence="1" id="KW-1133">Transmembrane helix</keyword>
<evidence type="ECO:0000313" key="2">
    <source>
        <dbReference type="EMBL" id="KEK24201.1"/>
    </source>
</evidence>
<dbReference type="RefSeq" id="WP_033674549.1">
    <property type="nucleotide sequence ID" value="NZ_JOTM01000008.1"/>
</dbReference>
<name>A0A073KCE0_9BACI</name>
<dbReference type="OrthoDB" id="2874625at2"/>
<keyword evidence="3" id="KW-1185">Reference proteome</keyword>
<gene>
    <name evidence="2" type="ORF">BAGA_27895</name>
</gene>
<evidence type="ECO:0000313" key="3">
    <source>
        <dbReference type="Proteomes" id="UP000027778"/>
    </source>
</evidence>
<dbReference type="EMBL" id="JOTM01000008">
    <property type="protein sequence ID" value="KEK24201.1"/>
    <property type="molecule type" value="Genomic_DNA"/>
</dbReference>